<feature type="compositionally biased region" description="Polar residues" evidence="4">
    <location>
        <begin position="43"/>
        <end position="74"/>
    </location>
</feature>
<protein>
    <submittedName>
        <fullName evidence="7">2-dehydropantoate 2-reductase</fullName>
    </submittedName>
</protein>
<dbReference type="Pfam" id="PF02558">
    <property type="entry name" value="ApbA"/>
    <property type="match status" value="1"/>
</dbReference>
<organism evidence="7 8">
    <name type="scientific">Ophiocordyceps camponoti-floridani</name>
    <dbReference type="NCBI Taxonomy" id="2030778"/>
    <lineage>
        <taxon>Eukaryota</taxon>
        <taxon>Fungi</taxon>
        <taxon>Dikarya</taxon>
        <taxon>Ascomycota</taxon>
        <taxon>Pezizomycotina</taxon>
        <taxon>Sordariomycetes</taxon>
        <taxon>Hypocreomycetidae</taxon>
        <taxon>Hypocreales</taxon>
        <taxon>Ophiocordycipitaceae</taxon>
        <taxon>Ophiocordyceps</taxon>
    </lineage>
</organism>
<evidence type="ECO:0000256" key="1">
    <source>
        <dbReference type="ARBA" id="ARBA00007870"/>
    </source>
</evidence>
<evidence type="ECO:0000313" key="7">
    <source>
        <dbReference type="EMBL" id="KAF4583105.1"/>
    </source>
</evidence>
<dbReference type="Pfam" id="PF08546">
    <property type="entry name" value="ApbA_C"/>
    <property type="match status" value="1"/>
</dbReference>
<feature type="compositionally biased region" description="Low complexity" evidence="4">
    <location>
        <begin position="135"/>
        <end position="160"/>
    </location>
</feature>
<comment type="similarity">
    <text evidence="1">Belongs to the ketopantoate reductase family.</text>
</comment>
<evidence type="ECO:0000256" key="2">
    <source>
        <dbReference type="ARBA" id="ARBA00022857"/>
    </source>
</evidence>
<proteinExistence type="inferred from homology"/>
<gene>
    <name evidence="7" type="ORF">GQ602_006249</name>
</gene>
<keyword evidence="8" id="KW-1185">Reference proteome</keyword>
<dbReference type="GO" id="GO:0005739">
    <property type="term" value="C:mitochondrion"/>
    <property type="evidence" value="ECO:0007669"/>
    <property type="project" value="TreeGrafter"/>
</dbReference>
<dbReference type="AlphaFoldDB" id="A0A8H4VBM7"/>
<dbReference type="OrthoDB" id="73846at2759"/>
<evidence type="ECO:0000313" key="8">
    <source>
        <dbReference type="Proteomes" id="UP000562929"/>
    </source>
</evidence>
<dbReference type="PANTHER" id="PTHR43765">
    <property type="entry name" value="2-DEHYDROPANTOATE 2-REDUCTASE-RELATED"/>
    <property type="match status" value="1"/>
</dbReference>
<dbReference type="Gene3D" id="1.10.1040.10">
    <property type="entry name" value="N-(1-d-carboxylethyl)-l-norvaline Dehydrogenase, domain 2"/>
    <property type="match status" value="1"/>
</dbReference>
<name>A0A8H4VBM7_9HYPO</name>
<dbReference type="InterPro" id="IPR013328">
    <property type="entry name" value="6PGD_dom2"/>
</dbReference>
<dbReference type="GO" id="GO:0008677">
    <property type="term" value="F:2-dehydropantoate 2-reductase activity"/>
    <property type="evidence" value="ECO:0007669"/>
    <property type="project" value="TreeGrafter"/>
</dbReference>
<dbReference type="InterPro" id="IPR013752">
    <property type="entry name" value="KPA_reductase"/>
</dbReference>
<dbReference type="InterPro" id="IPR050838">
    <property type="entry name" value="Ketopantoate_reductase"/>
</dbReference>
<accession>A0A8H4VBM7</accession>
<evidence type="ECO:0000259" key="6">
    <source>
        <dbReference type="Pfam" id="PF08546"/>
    </source>
</evidence>
<dbReference type="SUPFAM" id="SSF48179">
    <property type="entry name" value="6-phosphogluconate dehydrogenase C-terminal domain-like"/>
    <property type="match status" value="1"/>
</dbReference>
<evidence type="ECO:0000259" key="5">
    <source>
        <dbReference type="Pfam" id="PF02558"/>
    </source>
</evidence>
<keyword evidence="3" id="KW-0560">Oxidoreductase</keyword>
<dbReference type="EMBL" id="JAACLJ010000007">
    <property type="protein sequence ID" value="KAF4583105.1"/>
    <property type="molecule type" value="Genomic_DNA"/>
</dbReference>
<dbReference type="InterPro" id="IPR013332">
    <property type="entry name" value="KPR_N"/>
</dbReference>
<feature type="domain" description="Ketopantoate reductase N-terminal" evidence="5">
    <location>
        <begin position="189"/>
        <end position="313"/>
    </location>
</feature>
<dbReference type="InterPro" id="IPR008927">
    <property type="entry name" value="6-PGluconate_DH-like_C_sf"/>
</dbReference>
<sequence length="543" mass="59761">MASVKSDQVDATVRATSSSGGAPATDKARSSSISSDGRPKPVVSSSGLSQNTSTVPDELSKSTVSPTDPTNTASLAGPVKNAPPIASRKAAPAIQTISPTDEAGTKHPSASSDKLPKSAVSSTRPAQNAPPPKPSKAASPAKPSKAASIPTTTDLITTPPVHVSPESDTEPFPRVHKVHIIGEDEKAKYIAHALCNIYNSVELLDWRRERTGKYGNLSISRPGRPIYKPVERNQVPKHAFAPGGTSHIDLMVVTGPGSDAVKAMDSVKHRVDNKTNVCIMSEGLGVLEDVRKRVFEGSDSKPNFFLGHMSHRLVWNRNTDSVKRLYNGQTRLTSALSTADGYDPIRSRNERDSDSWTPAVSTWGTSHDLNSTVTTYDEWLQLKLPGMMFDCVVEPACVALELPYKELLWNRGAQRLMNGLLDELVFVIRHMNEVSEAPIMRQLTNADQIARWLRKRILAKRDAPCQLVKRIEYGLPTNVQFRNGYFIRRAHQLGIDFRMNVMVDNLIEARHLKALARINSEVRFEETSIPSYLEEQYRPLYTA</sequence>
<keyword evidence="2" id="KW-0521">NADP</keyword>
<dbReference type="GO" id="GO:0050661">
    <property type="term" value="F:NADP binding"/>
    <property type="evidence" value="ECO:0007669"/>
    <property type="project" value="TreeGrafter"/>
</dbReference>
<dbReference type="Proteomes" id="UP000562929">
    <property type="component" value="Unassembled WGS sequence"/>
</dbReference>
<dbReference type="PANTHER" id="PTHR43765:SF2">
    <property type="entry name" value="2-DEHYDROPANTOATE 2-REDUCTASE"/>
    <property type="match status" value="1"/>
</dbReference>
<comment type="caution">
    <text evidence="7">The sequence shown here is derived from an EMBL/GenBank/DDBJ whole genome shotgun (WGS) entry which is preliminary data.</text>
</comment>
<feature type="region of interest" description="Disordered" evidence="4">
    <location>
        <begin position="1"/>
        <end position="171"/>
    </location>
</feature>
<evidence type="ECO:0000256" key="4">
    <source>
        <dbReference type="SAM" id="MobiDB-lite"/>
    </source>
</evidence>
<feature type="domain" description="Ketopantoate reductase C-terminal" evidence="6">
    <location>
        <begin position="384"/>
        <end position="509"/>
    </location>
</feature>
<evidence type="ECO:0000256" key="3">
    <source>
        <dbReference type="ARBA" id="ARBA00023002"/>
    </source>
</evidence>
<reference evidence="7 8" key="1">
    <citation type="journal article" date="2020" name="G3 (Bethesda)">
        <title>Genetic Underpinnings of Host Manipulation by Ophiocordyceps as Revealed by Comparative Transcriptomics.</title>
        <authorList>
            <person name="Will I."/>
            <person name="Das B."/>
            <person name="Trinh T."/>
            <person name="Brachmann A."/>
            <person name="Ohm R.A."/>
            <person name="de Bekker C."/>
        </authorList>
    </citation>
    <scope>NUCLEOTIDE SEQUENCE [LARGE SCALE GENOMIC DNA]</scope>
    <source>
        <strain evidence="7 8">EC05</strain>
    </source>
</reference>